<dbReference type="AlphaFoldDB" id="A0A8D8FU52"/>
<feature type="region of interest" description="Disordered" evidence="1">
    <location>
        <begin position="73"/>
        <end position="92"/>
    </location>
</feature>
<dbReference type="EMBL" id="HBUE01100973">
    <property type="protein sequence ID" value="CAG6485325.1"/>
    <property type="molecule type" value="Transcribed_RNA"/>
</dbReference>
<evidence type="ECO:0000256" key="1">
    <source>
        <dbReference type="SAM" id="MobiDB-lite"/>
    </source>
</evidence>
<evidence type="ECO:0000313" key="2">
    <source>
        <dbReference type="EMBL" id="CAG6485322.1"/>
    </source>
</evidence>
<reference evidence="2" key="1">
    <citation type="submission" date="2021-05" db="EMBL/GenBank/DDBJ databases">
        <authorList>
            <person name="Alioto T."/>
            <person name="Alioto T."/>
            <person name="Gomez Garrido J."/>
        </authorList>
    </citation>
    <scope>NUCLEOTIDE SEQUENCE</scope>
</reference>
<name>A0A8D8FU52_CULPI</name>
<organism evidence="2">
    <name type="scientific">Culex pipiens</name>
    <name type="common">House mosquito</name>
    <dbReference type="NCBI Taxonomy" id="7175"/>
    <lineage>
        <taxon>Eukaryota</taxon>
        <taxon>Metazoa</taxon>
        <taxon>Ecdysozoa</taxon>
        <taxon>Arthropoda</taxon>
        <taxon>Hexapoda</taxon>
        <taxon>Insecta</taxon>
        <taxon>Pterygota</taxon>
        <taxon>Neoptera</taxon>
        <taxon>Endopterygota</taxon>
        <taxon>Diptera</taxon>
        <taxon>Nematocera</taxon>
        <taxon>Culicoidea</taxon>
        <taxon>Culicidae</taxon>
        <taxon>Culicinae</taxon>
        <taxon>Culicini</taxon>
        <taxon>Culex</taxon>
        <taxon>Culex</taxon>
    </lineage>
</organism>
<sequence>MLPSGPVTIRQNGATCRPRSRCASRCPCPESAFVAQMLGASSTIRARNSSRVGINWVHFNHFSVDILTKQLTGGSPGCGQKRPSKSSGMRSKSDIDCFLSCTRYSTSTSVSAVPL</sequence>
<accession>A0A8D8FU52</accession>
<proteinExistence type="predicted"/>
<dbReference type="EMBL" id="HBUE01100972">
    <property type="protein sequence ID" value="CAG6485322.1"/>
    <property type="molecule type" value="Transcribed_RNA"/>
</dbReference>
<protein>
    <submittedName>
        <fullName evidence="2">(northern house mosquito) hypothetical protein</fullName>
    </submittedName>
</protein>